<name>R0KZZ2_ANAPL</name>
<feature type="compositionally biased region" description="Polar residues" evidence="1">
    <location>
        <begin position="1"/>
        <end position="11"/>
    </location>
</feature>
<dbReference type="EMBL" id="KB745974">
    <property type="protein sequence ID" value="EOA93592.1"/>
    <property type="molecule type" value="Genomic_DNA"/>
</dbReference>
<evidence type="ECO:0000313" key="3">
    <source>
        <dbReference type="Proteomes" id="UP000296049"/>
    </source>
</evidence>
<organism evidence="2 3">
    <name type="scientific">Anas platyrhynchos</name>
    <name type="common">Mallard</name>
    <name type="synonym">Anas boschas</name>
    <dbReference type="NCBI Taxonomy" id="8839"/>
    <lineage>
        <taxon>Eukaryota</taxon>
        <taxon>Metazoa</taxon>
        <taxon>Chordata</taxon>
        <taxon>Craniata</taxon>
        <taxon>Vertebrata</taxon>
        <taxon>Euteleostomi</taxon>
        <taxon>Archelosauria</taxon>
        <taxon>Archosauria</taxon>
        <taxon>Dinosauria</taxon>
        <taxon>Saurischia</taxon>
        <taxon>Theropoda</taxon>
        <taxon>Coelurosauria</taxon>
        <taxon>Aves</taxon>
        <taxon>Neognathae</taxon>
        <taxon>Galloanserae</taxon>
        <taxon>Anseriformes</taxon>
        <taxon>Anatidae</taxon>
        <taxon>Anatinae</taxon>
        <taxon>Anas</taxon>
    </lineage>
</organism>
<proteinExistence type="predicted"/>
<reference evidence="3" key="1">
    <citation type="journal article" date="2013" name="Nat. Genet.">
        <title>The duck genome and transcriptome provide insight into an avian influenza virus reservoir species.</title>
        <authorList>
            <person name="Huang Y."/>
            <person name="Li Y."/>
            <person name="Burt D.W."/>
            <person name="Chen H."/>
            <person name="Zhang Y."/>
            <person name="Qian W."/>
            <person name="Kim H."/>
            <person name="Gan S."/>
            <person name="Zhao Y."/>
            <person name="Li J."/>
            <person name="Yi K."/>
            <person name="Feng H."/>
            <person name="Zhu P."/>
            <person name="Li B."/>
            <person name="Liu Q."/>
            <person name="Fairley S."/>
            <person name="Magor K.E."/>
            <person name="Du Z."/>
            <person name="Hu X."/>
            <person name="Goodman L."/>
            <person name="Tafer H."/>
            <person name="Vignal A."/>
            <person name="Lee T."/>
            <person name="Kim K.W."/>
            <person name="Sheng Z."/>
            <person name="An Y."/>
            <person name="Searle S."/>
            <person name="Herrero J."/>
            <person name="Groenen M.A."/>
            <person name="Crooijmans R.P."/>
            <person name="Faraut T."/>
            <person name="Cai Q."/>
            <person name="Webster R.G."/>
            <person name="Aldridge J.R."/>
            <person name="Warren W.C."/>
            <person name="Bartschat S."/>
            <person name="Kehr S."/>
            <person name="Marz M."/>
            <person name="Stadler P.F."/>
            <person name="Smith J."/>
            <person name="Kraus R.H."/>
            <person name="Zhao Y."/>
            <person name="Ren L."/>
            <person name="Fei J."/>
            <person name="Morisson M."/>
            <person name="Kaiser P."/>
            <person name="Griffin D.K."/>
            <person name="Rao M."/>
            <person name="Pitel F."/>
            <person name="Wang J."/>
            <person name="Li N."/>
        </authorList>
    </citation>
    <scope>NUCLEOTIDE SEQUENCE [LARGE SCALE GENOMIC DNA]</scope>
</reference>
<protein>
    <submittedName>
        <fullName evidence="2">Uncharacterized protein</fullName>
    </submittedName>
</protein>
<feature type="compositionally biased region" description="Polar residues" evidence="1">
    <location>
        <begin position="60"/>
        <end position="73"/>
    </location>
</feature>
<feature type="region of interest" description="Disordered" evidence="1">
    <location>
        <begin position="1"/>
        <end position="75"/>
    </location>
</feature>
<dbReference type="AlphaFoldDB" id="R0KZZ2"/>
<keyword evidence="3" id="KW-1185">Reference proteome</keyword>
<feature type="compositionally biased region" description="Polar residues" evidence="1">
    <location>
        <begin position="28"/>
        <end position="50"/>
    </location>
</feature>
<gene>
    <name evidence="2" type="ORF">Anapl_17161</name>
</gene>
<evidence type="ECO:0000313" key="2">
    <source>
        <dbReference type="EMBL" id="EOA93592.1"/>
    </source>
</evidence>
<dbReference type="Proteomes" id="UP000296049">
    <property type="component" value="Unassembled WGS sequence"/>
</dbReference>
<sequence>MKQISAFTSRRAQAGLPAPHQQLDATRAKNQQRSEGSTRTSNNVLQNTGSHKIHIPLATRNKSNAQGKQQAWRKTSKIRNLSGKLPAQRYTNTNHRRAAVRPPQHPWVPSRGPGNLTREGSELPVARHSSATRLGQGLLCISALAGEAFETEHRAQRGFSAAVTPFGANEEQVAVRDKTSALHQCPKAAPAASYGCCYNQLLQQRGATGRP</sequence>
<evidence type="ECO:0000256" key="1">
    <source>
        <dbReference type="SAM" id="MobiDB-lite"/>
    </source>
</evidence>
<accession>R0KZZ2</accession>